<evidence type="ECO:0000313" key="3">
    <source>
        <dbReference type="EMBL" id="EFJ49705.1"/>
    </source>
</evidence>
<organism evidence="4">
    <name type="scientific">Volvox carteri f. nagariensis</name>
    <dbReference type="NCBI Taxonomy" id="3068"/>
    <lineage>
        <taxon>Eukaryota</taxon>
        <taxon>Viridiplantae</taxon>
        <taxon>Chlorophyta</taxon>
        <taxon>core chlorophytes</taxon>
        <taxon>Chlorophyceae</taxon>
        <taxon>CS clade</taxon>
        <taxon>Chlamydomonadales</taxon>
        <taxon>Volvocaceae</taxon>
        <taxon>Volvox</taxon>
    </lineage>
</organism>
<dbReference type="InParanoid" id="D8TRU1"/>
<feature type="compositionally biased region" description="Gly residues" evidence="2">
    <location>
        <begin position="91"/>
        <end position="109"/>
    </location>
</feature>
<evidence type="ECO:0000313" key="4">
    <source>
        <dbReference type="Proteomes" id="UP000001058"/>
    </source>
</evidence>
<sequence>MQAVSRLGWFEDIVQQLLEMVSQQEEALSRLEHRAEHASALRAAAGGGAADGILAGIMPGSVLAQAATGAGSAAATGGGTGSTPATAVAPGSGGGGGGGTASGAGGGDSLGSDSLEANNQRSVTQRAASIRFRNDVRAAASSKRFRDNSASTSIGSSPSRSPATSIVQSAAATARLSQTQSYGPVVSVHAVKGVLKNRGSGSPLQDCCFSASRNGASGSWACDPCPSLTCLVLFRPVVTSVTSLLPSSAEESLSGPHPAPGLLPSWLGDDKVASPSADAGPQRVNVGCGVSCRLDA</sequence>
<dbReference type="RefSeq" id="XP_002949212.1">
    <property type="nucleotide sequence ID" value="XM_002949166.1"/>
</dbReference>
<gene>
    <name evidence="3" type="ORF">VOLCADRAFT_89690</name>
</gene>
<protein>
    <submittedName>
        <fullName evidence="3">Uncharacterized protein</fullName>
    </submittedName>
</protein>
<name>D8TRU1_VOLCA</name>
<reference evidence="3 4" key="1">
    <citation type="journal article" date="2010" name="Science">
        <title>Genomic analysis of organismal complexity in the multicellular green alga Volvox carteri.</title>
        <authorList>
            <person name="Prochnik S.E."/>
            <person name="Umen J."/>
            <person name="Nedelcu A.M."/>
            <person name="Hallmann A."/>
            <person name="Miller S.M."/>
            <person name="Nishii I."/>
            <person name="Ferris P."/>
            <person name="Kuo A."/>
            <person name="Mitros T."/>
            <person name="Fritz-Laylin L.K."/>
            <person name="Hellsten U."/>
            <person name="Chapman J."/>
            <person name="Simakov O."/>
            <person name="Rensing S.A."/>
            <person name="Terry A."/>
            <person name="Pangilinan J."/>
            <person name="Kapitonov V."/>
            <person name="Jurka J."/>
            <person name="Salamov A."/>
            <person name="Shapiro H."/>
            <person name="Schmutz J."/>
            <person name="Grimwood J."/>
            <person name="Lindquist E."/>
            <person name="Lucas S."/>
            <person name="Grigoriev I.V."/>
            <person name="Schmitt R."/>
            <person name="Kirk D."/>
            <person name="Rokhsar D.S."/>
        </authorList>
    </citation>
    <scope>NUCLEOTIDE SEQUENCE [LARGE SCALE GENOMIC DNA]</scope>
    <source>
        <strain evidence="4">f. Nagariensis / Eve</strain>
    </source>
</reference>
<feature type="coiled-coil region" evidence="1">
    <location>
        <begin position="14"/>
        <end position="41"/>
    </location>
</feature>
<keyword evidence="1" id="KW-0175">Coiled coil</keyword>
<dbReference type="Proteomes" id="UP000001058">
    <property type="component" value="Unassembled WGS sequence"/>
</dbReference>
<evidence type="ECO:0000256" key="2">
    <source>
        <dbReference type="SAM" id="MobiDB-lite"/>
    </source>
</evidence>
<feature type="region of interest" description="Disordered" evidence="2">
    <location>
        <begin position="141"/>
        <end position="162"/>
    </location>
</feature>
<feature type="region of interest" description="Disordered" evidence="2">
    <location>
        <begin position="248"/>
        <end position="267"/>
    </location>
</feature>
<accession>D8TRU1</accession>
<feature type="compositionally biased region" description="Polar residues" evidence="2">
    <location>
        <begin position="116"/>
        <end position="127"/>
    </location>
</feature>
<feature type="compositionally biased region" description="Low complexity" evidence="2">
    <location>
        <begin position="149"/>
        <end position="162"/>
    </location>
</feature>
<feature type="region of interest" description="Disordered" evidence="2">
    <location>
        <begin position="71"/>
        <end position="128"/>
    </location>
</feature>
<dbReference type="EMBL" id="GL378334">
    <property type="protein sequence ID" value="EFJ49705.1"/>
    <property type="molecule type" value="Genomic_DNA"/>
</dbReference>
<dbReference type="GeneID" id="9623917"/>
<proteinExistence type="predicted"/>
<dbReference type="KEGG" id="vcn:VOLCADRAFT_89690"/>
<dbReference type="AlphaFoldDB" id="D8TRU1"/>
<keyword evidence="4" id="KW-1185">Reference proteome</keyword>
<evidence type="ECO:0000256" key="1">
    <source>
        <dbReference type="SAM" id="Coils"/>
    </source>
</evidence>